<dbReference type="AlphaFoldDB" id="A0A212JLK7"/>
<gene>
    <name evidence="2" type="ORF">KL86DYS1_20160</name>
</gene>
<dbReference type="EMBL" id="FLUM01000002">
    <property type="protein sequence ID" value="SBW00316.1"/>
    <property type="molecule type" value="Genomic_DNA"/>
</dbReference>
<sequence>MRKISLTKGKSIFIIDLILIPVFLLLIYSGVKLHVAGHTSNHDLWEYWALLQDFYRLLSEDST</sequence>
<accession>A0A212JLK7</accession>
<keyword evidence="1" id="KW-0812">Transmembrane</keyword>
<dbReference type="RefSeq" id="WP_006800585.1">
    <property type="nucleotide sequence ID" value="NZ_LT599032.1"/>
</dbReference>
<evidence type="ECO:0000256" key="1">
    <source>
        <dbReference type="SAM" id="Phobius"/>
    </source>
</evidence>
<evidence type="ECO:0000313" key="2">
    <source>
        <dbReference type="EMBL" id="SBW00316.1"/>
    </source>
</evidence>
<protein>
    <submittedName>
        <fullName evidence="2">Uncharacterized protein</fullName>
    </submittedName>
</protein>
<keyword evidence="1" id="KW-1133">Transmembrane helix</keyword>
<feature type="transmembrane region" description="Helical" evidence="1">
    <location>
        <begin position="12"/>
        <end position="31"/>
    </location>
</feature>
<name>A0A212JLK7_9BACT</name>
<proteinExistence type="predicted"/>
<reference evidence="2" key="1">
    <citation type="submission" date="2016-04" db="EMBL/GenBank/DDBJ databases">
        <authorList>
            <person name="Evans L.H."/>
            <person name="Alamgir A."/>
            <person name="Owens N."/>
            <person name="Weber N.D."/>
            <person name="Virtaneva K."/>
            <person name="Barbian K."/>
            <person name="Babar A."/>
            <person name="Rosenke K."/>
        </authorList>
    </citation>
    <scope>NUCLEOTIDE SEQUENCE</scope>
    <source>
        <strain evidence="2">86-1</strain>
    </source>
</reference>
<keyword evidence="1" id="KW-0472">Membrane</keyword>
<organism evidence="2">
    <name type="scientific">uncultured Dysgonomonas sp</name>
    <dbReference type="NCBI Taxonomy" id="206096"/>
    <lineage>
        <taxon>Bacteria</taxon>
        <taxon>Pseudomonadati</taxon>
        <taxon>Bacteroidota</taxon>
        <taxon>Bacteroidia</taxon>
        <taxon>Bacteroidales</taxon>
        <taxon>Dysgonomonadaceae</taxon>
        <taxon>Dysgonomonas</taxon>
        <taxon>environmental samples</taxon>
    </lineage>
</organism>